<gene>
    <name evidence="6" type="ORF">A2845_00040</name>
</gene>
<organism evidence="6 7">
    <name type="scientific">Candidatus Lloydbacteria bacterium RIFCSPHIGHO2_01_FULL_49_22</name>
    <dbReference type="NCBI Taxonomy" id="1798658"/>
    <lineage>
        <taxon>Bacteria</taxon>
        <taxon>Candidatus Lloydiibacteriota</taxon>
    </lineage>
</organism>
<dbReference type="AlphaFoldDB" id="A0A1G2D0U0"/>
<keyword evidence="4" id="KW-0378">Hydrolase</keyword>
<proteinExistence type="predicted"/>
<reference evidence="6 7" key="1">
    <citation type="journal article" date="2016" name="Nat. Commun.">
        <title>Thousands of microbial genomes shed light on interconnected biogeochemical processes in an aquifer system.</title>
        <authorList>
            <person name="Anantharaman K."/>
            <person name="Brown C.T."/>
            <person name="Hug L.A."/>
            <person name="Sharon I."/>
            <person name="Castelle C.J."/>
            <person name="Probst A.J."/>
            <person name="Thomas B.C."/>
            <person name="Singh A."/>
            <person name="Wilkins M.J."/>
            <person name="Karaoz U."/>
            <person name="Brodie E.L."/>
            <person name="Williams K.H."/>
            <person name="Hubbard S.S."/>
            <person name="Banfield J.F."/>
        </authorList>
    </citation>
    <scope>NUCLEOTIDE SEQUENCE [LARGE SCALE GENOMIC DNA]</scope>
</reference>
<dbReference type="InterPro" id="IPR000100">
    <property type="entry name" value="RNase_P"/>
</dbReference>
<evidence type="ECO:0000256" key="2">
    <source>
        <dbReference type="ARBA" id="ARBA00022722"/>
    </source>
</evidence>
<keyword evidence="1" id="KW-0819">tRNA processing</keyword>
<dbReference type="GO" id="GO:0008033">
    <property type="term" value="P:tRNA processing"/>
    <property type="evidence" value="ECO:0007669"/>
    <property type="project" value="UniProtKB-KW"/>
</dbReference>
<dbReference type="Gene3D" id="3.30.230.10">
    <property type="match status" value="1"/>
</dbReference>
<evidence type="ECO:0000256" key="5">
    <source>
        <dbReference type="ARBA" id="ARBA00022884"/>
    </source>
</evidence>
<sequence length="112" mass="13007">MLPREHKLNRVTFPKYKEPKKNWTGISLRIQYTYSNSAEVALCAVVVPKKICALAVGRNKLKRTIFQKIEQYGEGLLQKKGMKVVIFPLKKEEVISPLSIEKDIQDFIFQLR</sequence>
<keyword evidence="5" id="KW-0694">RNA-binding</keyword>
<accession>A0A1G2D0U0</accession>
<name>A0A1G2D0U0_9BACT</name>
<dbReference type="InterPro" id="IPR020568">
    <property type="entry name" value="Ribosomal_Su5_D2-typ_SF"/>
</dbReference>
<dbReference type="Proteomes" id="UP000177122">
    <property type="component" value="Unassembled WGS sequence"/>
</dbReference>
<dbReference type="InterPro" id="IPR014721">
    <property type="entry name" value="Ribsml_uS5_D2-typ_fold_subgr"/>
</dbReference>
<dbReference type="EMBL" id="MHLI01000001">
    <property type="protein sequence ID" value="OGZ06501.1"/>
    <property type="molecule type" value="Genomic_DNA"/>
</dbReference>
<evidence type="ECO:0000313" key="6">
    <source>
        <dbReference type="EMBL" id="OGZ06501.1"/>
    </source>
</evidence>
<dbReference type="GO" id="GO:0000049">
    <property type="term" value="F:tRNA binding"/>
    <property type="evidence" value="ECO:0007669"/>
    <property type="project" value="InterPro"/>
</dbReference>
<evidence type="ECO:0000256" key="1">
    <source>
        <dbReference type="ARBA" id="ARBA00022694"/>
    </source>
</evidence>
<evidence type="ECO:0000256" key="4">
    <source>
        <dbReference type="ARBA" id="ARBA00022801"/>
    </source>
</evidence>
<dbReference type="Pfam" id="PF00825">
    <property type="entry name" value="Ribonuclease_P"/>
    <property type="match status" value="1"/>
</dbReference>
<dbReference type="SUPFAM" id="SSF54211">
    <property type="entry name" value="Ribosomal protein S5 domain 2-like"/>
    <property type="match status" value="1"/>
</dbReference>
<keyword evidence="3" id="KW-0255">Endonuclease</keyword>
<keyword evidence="2" id="KW-0540">Nuclease</keyword>
<evidence type="ECO:0000256" key="3">
    <source>
        <dbReference type="ARBA" id="ARBA00022759"/>
    </source>
</evidence>
<dbReference type="GO" id="GO:0004526">
    <property type="term" value="F:ribonuclease P activity"/>
    <property type="evidence" value="ECO:0007669"/>
    <property type="project" value="InterPro"/>
</dbReference>
<protein>
    <submittedName>
        <fullName evidence="6">Uncharacterized protein</fullName>
    </submittedName>
</protein>
<evidence type="ECO:0000313" key="7">
    <source>
        <dbReference type="Proteomes" id="UP000177122"/>
    </source>
</evidence>
<comment type="caution">
    <text evidence="6">The sequence shown here is derived from an EMBL/GenBank/DDBJ whole genome shotgun (WGS) entry which is preliminary data.</text>
</comment>